<dbReference type="AlphaFoldDB" id="A0A4C1W5N3"/>
<reference evidence="1 2" key="1">
    <citation type="journal article" date="2019" name="Commun. Biol.">
        <title>The bagworm genome reveals a unique fibroin gene that provides high tensile strength.</title>
        <authorList>
            <person name="Kono N."/>
            <person name="Nakamura H."/>
            <person name="Ohtoshi R."/>
            <person name="Tomita M."/>
            <person name="Numata K."/>
            <person name="Arakawa K."/>
        </authorList>
    </citation>
    <scope>NUCLEOTIDE SEQUENCE [LARGE SCALE GENOMIC DNA]</scope>
</reference>
<dbReference type="EMBL" id="BGZK01000481">
    <property type="protein sequence ID" value="GBP46323.1"/>
    <property type="molecule type" value="Genomic_DNA"/>
</dbReference>
<evidence type="ECO:0000313" key="1">
    <source>
        <dbReference type="EMBL" id="GBP46323.1"/>
    </source>
</evidence>
<proteinExistence type="predicted"/>
<dbReference type="Proteomes" id="UP000299102">
    <property type="component" value="Unassembled WGS sequence"/>
</dbReference>
<comment type="caution">
    <text evidence="1">The sequence shown here is derived from an EMBL/GenBank/DDBJ whole genome shotgun (WGS) entry which is preliminary data.</text>
</comment>
<organism evidence="1 2">
    <name type="scientific">Eumeta variegata</name>
    <name type="common">Bagworm moth</name>
    <name type="synonym">Eumeta japonica</name>
    <dbReference type="NCBI Taxonomy" id="151549"/>
    <lineage>
        <taxon>Eukaryota</taxon>
        <taxon>Metazoa</taxon>
        <taxon>Ecdysozoa</taxon>
        <taxon>Arthropoda</taxon>
        <taxon>Hexapoda</taxon>
        <taxon>Insecta</taxon>
        <taxon>Pterygota</taxon>
        <taxon>Neoptera</taxon>
        <taxon>Endopterygota</taxon>
        <taxon>Lepidoptera</taxon>
        <taxon>Glossata</taxon>
        <taxon>Ditrysia</taxon>
        <taxon>Tineoidea</taxon>
        <taxon>Psychidae</taxon>
        <taxon>Oiketicinae</taxon>
        <taxon>Eumeta</taxon>
    </lineage>
</organism>
<protein>
    <submittedName>
        <fullName evidence="1">Uncharacterized protein</fullName>
    </submittedName>
</protein>
<name>A0A4C1W5N3_EUMVA</name>
<keyword evidence="2" id="KW-1185">Reference proteome</keyword>
<gene>
    <name evidence="1" type="ORF">EVAR_39700_1</name>
</gene>
<sequence>MKPPFPVFPAQRTPYAVLIAGGRAPRSHARDSLARLLDYHGGVRAAHATRRILKGITRWSSRISRAAAGAKRRGAV</sequence>
<accession>A0A4C1W5N3</accession>
<evidence type="ECO:0000313" key="2">
    <source>
        <dbReference type="Proteomes" id="UP000299102"/>
    </source>
</evidence>